<evidence type="ECO:0000256" key="2">
    <source>
        <dbReference type="ARBA" id="ARBA00022723"/>
    </source>
</evidence>
<dbReference type="InterPro" id="IPR003610">
    <property type="entry name" value="CBM5/12"/>
</dbReference>
<evidence type="ECO:0000256" key="6">
    <source>
        <dbReference type="PROSITE-ProRule" id="PRU01031"/>
    </source>
</evidence>
<name>A0A1X0WHL1_9GAMM</name>
<evidence type="ECO:0000256" key="7">
    <source>
        <dbReference type="SAM" id="SignalP"/>
    </source>
</evidence>
<feature type="binding site" evidence="6">
    <location>
        <position position="322"/>
    </location>
    <ligand>
        <name>Zn(2+)</name>
        <dbReference type="ChEBI" id="CHEBI:29105"/>
        <note>catalytic</note>
    </ligand>
</feature>
<keyword evidence="10" id="KW-1185">Reference proteome</keyword>
<dbReference type="STRING" id="1646377.BS640_06860"/>
<dbReference type="InterPro" id="IPR036573">
    <property type="entry name" value="CBM_sf_5/12"/>
</dbReference>
<dbReference type="InterPro" id="IPR019503">
    <property type="entry name" value="Peptidase_M66_dom"/>
</dbReference>
<accession>A0A1X0WHL1</accession>
<dbReference type="GO" id="GO:0030246">
    <property type="term" value="F:carbohydrate binding"/>
    <property type="evidence" value="ECO:0007669"/>
    <property type="project" value="InterPro"/>
</dbReference>
<dbReference type="GO" id="GO:0005576">
    <property type="term" value="C:extracellular region"/>
    <property type="evidence" value="ECO:0007669"/>
    <property type="project" value="InterPro"/>
</dbReference>
<evidence type="ECO:0000256" key="5">
    <source>
        <dbReference type="ARBA" id="ARBA00023049"/>
    </source>
</evidence>
<keyword evidence="7" id="KW-0732">Signal</keyword>
<sequence length="931" mass="103702">MKLNHLAIAIALASVPVIVFNQAQASINVFLDKNALKNNVEGALSGSVKFAQTHTIDASGNSEQEMPRLTSTRDTLVMFIPQQQNMKRITLRAYDKSGALLGSLVMNDPDRLAKSDRPADSKKPDVVYSDEAWSQRLPADWVQPGLSLEFSADNGRESRLKKIDIGGETQVVLQNIRIGMLTAPGPLKDNALEKESEKMARDYFQKIPVSQLIVGNYSPLHLKEVVLSTGKKYTSQSEDIGSGYDGDMRENIAKGVISMGINNANFGINSSQGERQWQAALFHQVAVHQSWGQYRNGKLQHGFSGGNGMATVYDTDGNEFSHEVGHGYGMGHYPGGGKYATHNQNSGWGWDENQNRFIANFFWDRSGDAVVEGHTTPPFKGIYRFNSDTMGGGVASSPLSRYTLHTGYTQKRIQQSLESTGVITPTSASGYLKWDEKQKKMVEANDFPRRKPSVFGVPVTTLVGFYDPRDELESYIYPALQGSYGYIYRPEPVKAGQCWAEVAYRNGESEKFALEGTRIQSNHMNKFHINVPSSKHPESMIIACPSKNMEEMYTQWKLKKLGVDKIYLWDTNKNEKLGSVYNYEEYQYYFKLKSKPFWYFPTAKVDNRDWTYLTDEKTLKDEYENQLSLLNADYFGQNVLAQSDIHTASVAPMPAATVGHLFAKNAAQAPVAVAGDDFTVTPTKYLSTAYELDASASQNAVSYKWTILKGAGTFWLQEKHAGLWVREVRSAKARALIPANTRGEVTYLLTVTSKEGKTATSQITVSVKENEQVNQDQAFMDSLNLRMTSQDKDSSVFFTGNIDVGTQPTSKPGYVWTLPSGASGANNGKTEQSFSIMKTDRIQTLNVSVQAAAGKVSRTLRHTIIVPAKQENNNIPAWDSAKTYTKSCVKVSYNGKVWLNGWWTRGEKPNNSGEWGVWRQEGSKNMHLSCK</sequence>
<protein>
    <submittedName>
        <fullName evidence="9">Peptidase M66</fullName>
    </submittedName>
</protein>
<dbReference type="RefSeq" id="WP_017494123.1">
    <property type="nucleotide sequence ID" value="NZ_JBAUQG010000016.1"/>
</dbReference>
<feature type="active site" evidence="6">
    <location>
        <position position="323"/>
    </location>
</feature>
<dbReference type="Pfam" id="PF10462">
    <property type="entry name" value="Peptidase_M66"/>
    <property type="match status" value="1"/>
</dbReference>
<evidence type="ECO:0000256" key="3">
    <source>
        <dbReference type="ARBA" id="ARBA00022801"/>
    </source>
</evidence>
<keyword evidence="2 6" id="KW-0479">Metal-binding</keyword>
<dbReference type="GO" id="GO:0005975">
    <property type="term" value="P:carbohydrate metabolic process"/>
    <property type="evidence" value="ECO:0007669"/>
    <property type="project" value="InterPro"/>
</dbReference>
<dbReference type="InterPro" id="IPR013783">
    <property type="entry name" value="Ig-like_fold"/>
</dbReference>
<keyword evidence="3 6" id="KW-0378">Hydrolase</keyword>
<dbReference type="GO" id="GO:0046872">
    <property type="term" value="F:metal ion binding"/>
    <property type="evidence" value="ECO:0007669"/>
    <property type="project" value="UniProtKB-UniRule"/>
</dbReference>
<dbReference type="GO" id="GO:0006508">
    <property type="term" value="P:proteolysis"/>
    <property type="evidence" value="ECO:0007669"/>
    <property type="project" value="UniProtKB-UniRule"/>
</dbReference>
<keyword evidence="4 6" id="KW-0862">Zinc</keyword>
<gene>
    <name evidence="9" type="ORF">BS640_06860</name>
</gene>
<dbReference type="CDD" id="cd12215">
    <property type="entry name" value="ChiC_BD"/>
    <property type="match status" value="1"/>
</dbReference>
<dbReference type="SMART" id="SM00495">
    <property type="entry name" value="ChtBD3"/>
    <property type="match status" value="1"/>
</dbReference>
<evidence type="ECO:0000256" key="1">
    <source>
        <dbReference type="ARBA" id="ARBA00022670"/>
    </source>
</evidence>
<dbReference type="Gene3D" id="3.30.160.280">
    <property type="match status" value="1"/>
</dbReference>
<dbReference type="Gene3D" id="2.10.10.20">
    <property type="entry name" value="Carbohydrate-binding module superfamily 5/12"/>
    <property type="match status" value="1"/>
</dbReference>
<dbReference type="InterPro" id="IPR022218">
    <property type="entry name" value="TagA_dom"/>
</dbReference>
<dbReference type="PANTHER" id="PTHR39540">
    <property type="match status" value="1"/>
</dbReference>
<dbReference type="Proteomes" id="UP000192536">
    <property type="component" value="Unassembled WGS sequence"/>
</dbReference>
<evidence type="ECO:0000259" key="8">
    <source>
        <dbReference type="PROSITE" id="PS51694"/>
    </source>
</evidence>
<dbReference type="GO" id="GO:0004553">
    <property type="term" value="F:hydrolase activity, hydrolyzing O-glycosyl compounds"/>
    <property type="evidence" value="ECO:0007669"/>
    <property type="project" value="InterPro"/>
</dbReference>
<dbReference type="EMBL" id="MRWE01000008">
    <property type="protein sequence ID" value="ORJ26285.1"/>
    <property type="molecule type" value="Genomic_DNA"/>
</dbReference>
<dbReference type="GO" id="GO:0004222">
    <property type="term" value="F:metalloendopeptidase activity"/>
    <property type="evidence" value="ECO:0007669"/>
    <property type="project" value="UniProtKB-UniRule"/>
</dbReference>
<dbReference type="PROSITE" id="PS51694">
    <property type="entry name" value="PEPTIDASE_M66"/>
    <property type="match status" value="1"/>
</dbReference>
<keyword evidence="5 6" id="KW-0482">Metalloprotease</keyword>
<feature type="chain" id="PRO_5010888290" evidence="7">
    <location>
        <begin position="26"/>
        <end position="931"/>
    </location>
</feature>
<organism evidence="9 10">
    <name type="scientific">Rouxiella badensis</name>
    <dbReference type="NCBI Taxonomy" id="1646377"/>
    <lineage>
        <taxon>Bacteria</taxon>
        <taxon>Pseudomonadati</taxon>
        <taxon>Pseudomonadota</taxon>
        <taxon>Gammaproteobacteria</taxon>
        <taxon>Enterobacterales</taxon>
        <taxon>Yersiniaceae</taxon>
        <taxon>Rouxiella</taxon>
    </lineage>
</organism>
<dbReference type="Gene3D" id="2.60.40.10">
    <property type="entry name" value="Immunoglobulins"/>
    <property type="match status" value="1"/>
</dbReference>
<feature type="domain" description="Peptidase M66" evidence="8">
    <location>
        <begin position="170"/>
        <end position="423"/>
    </location>
</feature>
<reference evidence="9 10" key="1">
    <citation type="journal article" date="2017" name="Int. J. Syst. Evol. Microbiol.">
        <title>Rouxiella badensis sp. nov. and Rouxiella silvae sp. nov. isolated from peat bog soil in Germany and emendation of the genus description.</title>
        <authorList>
            <person name="Le Fleche-Mateos A."/>
            <person name="Kugler J.H."/>
            <person name="Hansen S.H."/>
            <person name="Syldatk C."/>
            <person name="Hausmann R."/>
            <person name="Lomprez F."/>
            <person name="Vandenbogaert M."/>
            <person name="Manuguerra J.C."/>
            <person name="Grimont P.A."/>
        </authorList>
    </citation>
    <scope>NUCLEOTIDE SEQUENCE [LARGE SCALE GENOMIC DNA]</scope>
    <source>
        <strain evidence="9 10">DSM 100043</strain>
    </source>
</reference>
<dbReference type="InterPro" id="IPR051256">
    <property type="entry name" value="Dictomallein"/>
</dbReference>
<comment type="caution">
    <text evidence="9">The sequence shown here is derived from an EMBL/GenBank/DDBJ whole genome shotgun (WGS) entry which is preliminary data.</text>
</comment>
<proteinExistence type="predicted"/>
<evidence type="ECO:0000256" key="4">
    <source>
        <dbReference type="ARBA" id="ARBA00022833"/>
    </source>
</evidence>
<dbReference type="SUPFAM" id="SSF51055">
    <property type="entry name" value="Carbohydrate binding domain"/>
    <property type="match status" value="1"/>
</dbReference>
<feature type="binding site" evidence="6">
    <location>
        <position position="332"/>
    </location>
    <ligand>
        <name>Zn(2+)</name>
        <dbReference type="ChEBI" id="CHEBI:29105"/>
        <note>catalytic</note>
    </ligand>
</feature>
<feature type="binding site" evidence="6">
    <location>
        <position position="326"/>
    </location>
    <ligand>
        <name>Zn(2+)</name>
        <dbReference type="ChEBI" id="CHEBI:29105"/>
        <note>catalytic</note>
    </ligand>
</feature>
<feature type="signal peptide" evidence="7">
    <location>
        <begin position="1"/>
        <end position="25"/>
    </location>
</feature>
<evidence type="ECO:0000313" key="10">
    <source>
        <dbReference type="Proteomes" id="UP000192536"/>
    </source>
</evidence>
<dbReference type="PANTHER" id="PTHR39540:SF1">
    <property type="entry name" value="DICTOMALLEIN-1-RELATED"/>
    <property type="match status" value="1"/>
</dbReference>
<dbReference type="Pfam" id="PF12561">
    <property type="entry name" value="TagA"/>
    <property type="match status" value="1"/>
</dbReference>
<keyword evidence="1 6" id="KW-0645">Protease</keyword>
<evidence type="ECO:0000313" key="9">
    <source>
        <dbReference type="EMBL" id="ORJ26285.1"/>
    </source>
</evidence>
<comment type="cofactor">
    <cofactor evidence="6">
        <name>Zn(2+)</name>
        <dbReference type="ChEBI" id="CHEBI:29105"/>
    </cofactor>
    <text evidence="6">Binds 1 zinc ion per subunit.</text>
</comment>
<dbReference type="AlphaFoldDB" id="A0A1X0WHL1"/>